<keyword evidence="3 6" id="KW-0808">Transferase</keyword>
<organism evidence="10 11">
    <name type="scientific">Mitosporidium daphniae</name>
    <dbReference type="NCBI Taxonomy" id="1485682"/>
    <lineage>
        <taxon>Eukaryota</taxon>
        <taxon>Fungi</taxon>
        <taxon>Fungi incertae sedis</taxon>
        <taxon>Microsporidia</taxon>
        <taxon>Mitosporidium</taxon>
    </lineage>
</organism>
<evidence type="ECO:0000259" key="8">
    <source>
        <dbReference type="Pfam" id="PF01171"/>
    </source>
</evidence>
<evidence type="ECO:0000259" key="9">
    <source>
        <dbReference type="Pfam" id="PF16503"/>
    </source>
</evidence>
<evidence type="ECO:0000256" key="4">
    <source>
        <dbReference type="ARBA" id="ARBA00022694"/>
    </source>
</evidence>
<dbReference type="EMBL" id="JMKJ01000510">
    <property type="protein sequence ID" value="KGG50787.1"/>
    <property type="molecule type" value="Genomic_DNA"/>
</dbReference>
<dbReference type="SUPFAM" id="SSF52402">
    <property type="entry name" value="Adenine nucleotide alpha hydrolases-like"/>
    <property type="match status" value="1"/>
</dbReference>
<dbReference type="GeneID" id="25260324"/>
<dbReference type="GO" id="GO:0005739">
    <property type="term" value="C:mitochondrion"/>
    <property type="evidence" value="ECO:0007669"/>
    <property type="project" value="TreeGrafter"/>
</dbReference>
<dbReference type="InterPro" id="IPR014729">
    <property type="entry name" value="Rossmann-like_a/b/a_fold"/>
</dbReference>
<comment type="function">
    <text evidence="6">Plays a central role in 2-thiolation of mcm(5)S(2)U at tRNA wobble positions of tRNA(Lys), tRNA(Glu) and tRNA(Gln). Directly binds tRNAs and probably acts by catalyzing adenylation of tRNAs, an intermediate required for 2-thiolation. It is unclear whether it acts as a sulfurtransferase that transfers sulfur from thiocarboxylated URM1 onto the uridine of tRNAs at wobble position. Prior mcm(5) tRNA modification by the elongator complex is required for 2-thiolation. May also be involved in protein urmylation.</text>
</comment>
<dbReference type="InterPro" id="IPR000541">
    <property type="entry name" value="Ncs6/Tuc1/Ctu1"/>
</dbReference>
<feature type="binding site" evidence="7">
    <location>
        <position position="86"/>
    </location>
    <ligand>
        <name>ATP</name>
        <dbReference type="ChEBI" id="CHEBI:30616"/>
    </ligand>
</feature>
<dbReference type="VEuPathDB" id="MicrosporidiaDB:DI09_55p40"/>
<evidence type="ECO:0000313" key="10">
    <source>
        <dbReference type="EMBL" id="KGG50787.1"/>
    </source>
</evidence>
<dbReference type="GO" id="GO:0032447">
    <property type="term" value="P:protein urmylation"/>
    <property type="evidence" value="ECO:0007669"/>
    <property type="project" value="UniProtKB-UniRule"/>
</dbReference>
<evidence type="ECO:0000256" key="2">
    <source>
        <dbReference type="ARBA" id="ARBA00022555"/>
    </source>
</evidence>
<dbReference type="PANTHER" id="PTHR11807:SF12">
    <property type="entry name" value="CYTOPLASMIC TRNA 2-THIOLATION PROTEIN 1"/>
    <property type="match status" value="1"/>
</dbReference>
<dbReference type="InterPro" id="IPR020554">
    <property type="entry name" value="UPF0021_CS"/>
</dbReference>
<dbReference type="InterPro" id="IPR011063">
    <property type="entry name" value="TilS/TtcA_N"/>
</dbReference>
<keyword evidence="5 6" id="KW-0694">RNA-binding</keyword>
<feature type="binding site" evidence="7">
    <location>
        <position position="165"/>
    </location>
    <ligand>
        <name>ATP</name>
        <dbReference type="ChEBI" id="CHEBI:30616"/>
    </ligand>
</feature>
<keyword evidence="2 6" id="KW-0820">tRNA-binding</keyword>
<dbReference type="Gene3D" id="3.40.50.620">
    <property type="entry name" value="HUPs"/>
    <property type="match status" value="1"/>
</dbReference>
<dbReference type="PANTHER" id="PTHR11807">
    <property type="entry name" value="ATPASES OF THE PP SUPERFAMILY-RELATED"/>
    <property type="match status" value="1"/>
</dbReference>
<gene>
    <name evidence="6" type="primary">NCS6</name>
    <name evidence="6" type="synonym">CTU1</name>
    <name evidence="10" type="ORF">DI09_55p40</name>
</gene>
<keyword evidence="7" id="KW-0067">ATP-binding</keyword>
<evidence type="ECO:0000256" key="3">
    <source>
        <dbReference type="ARBA" id="ARBA00022679"/>
    </source>
</evidence>
<keyword evidence="1 6" id="KW-0963">Cytoplasm</keyword>
<dbReference type="OrthoDB" id="198857at2759"/>
<keyword evidence="7" id="KW-0547">Nucleotide-binding</keyword>
<dbReference type="AlphaFoldDB" id="A0A098VNZ4"/>
<dbReference type="CDD" id="cd01713">
    <property type="entry name" value="CTU1-like"/>
    <property type="match status" value="1"/>
</dbReference>
<dbReference type="PROSITE" id="PS01263">
    <property type="entry name" value="UPF0021"/>
    <property type="match status" value="1"/>
</dbReference>
<proteinExistence type="inferred from homology"/>
<dbReference type="GO" id="GO:0016779">
    <property type="term" value="F:nucleotidyltransferase activity"/>
    <property type="evidence" value="ECO:0007669"/>
    <property type="project" value="UniProtKB-UniRule"/>
</dbReference>
<protein>
    <recommendedName>
        <fullName evidence="6">Cytoplasmic tRNA 2-thiolation protein 1</fullName>
        <ecNumber evidence="6">2.7.7.-</ecNumber>
    </recommendedName>
    <alternativeName>
        <fullName evidence="6">Cytoplasmic tRNA adenylyltransferase 1</fullName>
    </alternativeName>
</protein>
<keyword evidence="4 6" id="KW-0819">tRNA processing</keyword>
<dbReference type="InterPro" id="IPR035107">
    <property type="entry name" value="tRNA_thiolation_TtcA_Ctu1"/>
</dbReference>
<sequence length="355" mass="39799">MQCVRCTSARAIIRRSLSGEAVCKGCFFYLFEEEIHQTITSSSLFQPGDKVAIAVSGGKDSTVLAHVLTTLNKRYNYNLDLLLLSIDEGISGYRDDSLETVKVNQIEYGLPLKIITYEELYEGWTMDKIVARIGNKNNCTFCGVFRRQALDRGAVLIGASTIVTGHNADDMAETVLLNCKGDVPRLARCTSIRTCSDPKDSTSECDGEKSTWTVPRSKPFKYTFEKEIVMYAYHKKLTYFSTECKYAPNAYRGHARTFLKQLERMNPRIILNIIRSGESFAKLAVCALGDPSAPVQQNCTRCGYISSNPLCKACVLLEGLRRNIPGFAPLHFYSSLGIKKNEHQGRRREIAYNKS</sequence>
<name>A0A098VNZ4_9MICR</name>
<comment type="caution">
    <text evidence="10">The sequence shown here is derived from an EMBL/GenBank/DDBJ whole genome shotgun (WGS) entry which is preliminary data.</text>
</comment>
<accession>A0A098VNZ4</accession>
<dbReference type="GO" id="GO:0005524">
    <property type="term" value="F:ATP binding"/>
    <property type="evidence" value="ECO:0007669"/>
    <property type="project" value="UniProtKB-KW"/>
</dbReference>
<comment type="subcellular location">
    <subcellularLocation>
        <location evidence="6">Cytoplasm</location>
    </subcellularLocation>
</comment>
<evidence type="ECO:0000313" key="11">
    <source>
        <dbReference type="Proteomes" id="UP000029725"/>
    </source>
</evidence>
<dbReference type="HAMAP" id="MF_03053">
    <property type="entry name" value="CTU1"/>
    <property type="match status" value="1"/>
</dbReference>
<dbReference type="InterPro" id="IPR056369">
    <property type="entry name" value="CTU1-like_ATP-bd"/>
</dbReference>
<evidence type="ECO:0000256" key="6">
    <source>
        <dbReference type="HAMAP-Rule" id="MF_03053"/>
    </source>
</evidence>
<dbReference type="HOGENOM" id="CLU_026481_1_2_1"/>
<evidence type="ECO:0000256" key="1">
    <source>
        <dbReference type="ARBA" id="ARBA00022490"/>
    </source>
</evidence>
<keyword evidence="11" id="KW-1185">Reference proteome</keyword>
<dbReference type="GO" id="GO:0002144">
    <property type="term" value="C:cytosolic tRNA wobble base thiouridylase complex"/>
    <property type="evidence" value="ECO:0007669"/>
    <property type="project" value="TreeGrafter"/>
</dbReference>
<feature type="domain" description="Cytoplasmic tRNA 2-thiolation protein 1 C-terminal" evidence="9">
    <location>
        <begin position="297"/>
        <end position="326"/>
    </location>
</feature>
<dbReference type="EC" id="2.7.7.-" evidence="6"/>
<feature type="binding site" evidence="7">
    <location>
        <position position="60"/>
    </location>
    <ligand>
        <name>ATP</name>
        <dbReference type="ChEBI" id="CHEBI:30616"/>
    </ligand>
</feature>
<dbReference type="GO" id="GO:0000049">
    <property type="term" value="F:tRNA binding"/>
    <property type="evidence" value="ECO:0007669"/>
    <property type="project" value="UniProtKB-UniRule"/>
</dbReference>
<dbReference type="GO" id="GO:0002143">
    <property type="term" value="P:tRNA wobble position uridine thiolation"/>
    <property type="evidence" value="ECO:0007669"/>
    <property type="project" value="TreeGrafter"/>
</dbReference>
<dbReference type="Proteomes" id="UP000029725">
    <property type="component" value="Unassembled WGS sequence"/>
</dbReference>
<dbReference type="PIRSF" id="PIRSF004976">
    <property type="entry name" value="ATPase_YdaO"/>
    <property type="match status" value="1"/>
</dbReference>
<reference evidence="10 11" key="1">
    <citation type="submission" date="2014-04" db="EMBL/GenBank/DDBJ databases">
        <title>A new species of microsporidia sheds light on the evolution of extreme parasitism.</title>
        <authorList>
            <person name="Haag K.L."/>
            <person name="James T.Y."/>
            <person name="Larsson R."/>
            <person name="Schaer T.M."/>
            <person name="Refardt D."/>
            <person name="Pombert J.-F."/>
            <person name="Ebert D."/>
        </authorList>
    </citation>
    <scope>NUCLEOTIDE SEQUENCE [LARGE SCALE GENOMIC DNA]</scope>
    <source>
        <strain evidence="10 11">UGP3</strain>
        <tissue evidence="10">Spores</tissue>
    </source>
</reference>
<dbReference type="RefSeq" id="XP_013237234.1">
    <property type="nucleotide sequence ID" value="XM_013381780.1"/>
</dbReference>
<evidence type="ECO:0000256" key="7">
    <source>
        <dbReference type="PIRSR" id="PIRSR004976-51"/>
    </source>
</evidence>
<comment type="similarity">
    <text evidence="6">Belongs to the TtcA family. CTU1/NCS6/ATPBD3 subfamily.</text>
</comment>
<comment type="pathway">
    <text evidence="6">tRNA modification; 5-methoxycarbonylmethyl-2-thiouridine-tRNA biosynthesis.</text>
</comment>
<feature type="binding site" evidence="7">
    <location>
        <position position="170"/>
    </location>
    <ligand>
        <name>ATP</name>
        <dbReference type="ChEBI" id="CHEBI:30616"/>
    </ligand>
</feature>
<dbReference type="Pfam" id="PF01171">
    <property type="entry name" value="ATP_bind_3"/>
    <property type="match status" value="1"/>
</dbReference>
<feature type="binding site" evidence="7">
    <location>
        <begin position="54"/>
        <end position="56"/>
    </location>
    <ligand>
        <name>ATP</name>
        <dbReference type="ChEBI" id="CHEBI:30616"/>
    </ligand>
</feature>
<evidence type="ECO:0000256" key="5">
    <source>
        <dbReference type="ARBA" id="ARBA00022884"/>
    </source>
</evidence>
<dbReference type="NCBIfam" id="TIGR00269">
    <property type="entry name" value="TIGR00269 family protein"/>
    <property type="match status" value="1"/>
</dbReference>
<dbReference type="Pfam" id="PF16503">
    <property type="entry name" value="zn-ribbon_14"/>
    <property type="match status" value="1"/>
</dbReference>
<dbReference type="UniPathway" id="UPA00988"/>
<dbReference type="InterPro" id="IPR032442">
    <property type="entry name" value="CTU1_C"/>
</dbReference>
<feature type="domain" description="tRNA(Ile)-lysidine/2-thiocytidine synthase N-terminal" evidence="8">
    <location>
        <begin position="50"/>
        <end position="243"/>
    </location>
</feature>
<dbReference type="FunFam" id="3.40.50.620:FF:000132">
    <property type="entry name" value="Cytoplasmic tRNA 2-thiolation protein 1"/>
    <property type="match status" value="1"/>
</dbReference>